<feature type="region of interest" description="Disordered" evidence="2">
    <location>
        <begin position="1"/>
        <end position="23"/>
    </location>
</feature>
<dbReference type="EMBL" id="WBZJ01000001">
    <property type="protein sequence ID" value="KAB3523198.1"/>
    <property type="molecule type" value="Genomic_DNA"/>
</dbReference>
<comment type="caution">
    <text evidence="4">The sequence shown here is derived from an EMBL/GenBank/DDBJ whole genome shotgun (WGS) entry which is preliminary data.</text>
</comment>
<feature type="region of interest" description="Disordered" evidence="2">
    <location>
        <begin position="180"/>
        <end position="200"/>
    </location>
</feature>
<dbReference type="Pfam" id="PF04434">
    <property type="entry name" value="SWIM"/>
    <property type="match status" value="1"/>
</dbReference>
<keyword evidence="5" id="KW-1185">Reference proteome</keyword>
<evidence type="ECO:0000259" key="3">
    <source>
        <dbReference type="PROSITE" id="PS50966"/>
    </source>
</evidence>
<proteinExistence type="predicted"/>
<sequence>MADFGARRRAEQQAEIRRPAVPRSGGNWASTTFMDLALEGADHGRVTRGRDYFRAGHVLYVAWSTDHLVGWVKGSQLEPFEVVMTFNPMDEDTKDAVATLLGSSPKVLHEYMVGRPPSILTTPLLSAIAGCYCDCPDRMPVCKHIVAVAMRFARELEESPLELLHLRGIDPQPFKDALASGEALWGPSGGPSKPRLLDDPQPEQMVDPRAFWGRGSTAVSWDPPDVEEGMELGEREHLMAALESVTWTHIDQLDASYQIDRCYETLENAEPLFDYSARMSEVYEINDPDKEERDDS</sequence>
<dbReference type="Proteomes" id="UP000436181">
    <property type="component" value="Unassembled WGS sequence"/>
</dbReference>
<evidence type="ECO:0000313" key="4">
    <source>
        <dbReference type="EMBL" id="KAB3523198.1"/>
    </source>
</evidence>
<evidence type="ECO:0000256" key="1">
    <source>
        <dbReference type="PROSITE-ProRule" id="PRU00325"/>
    </source>
</evidence>
<dbReference type="PROSITE" id="PS50966">
    <property type="entry name" value="ZF_SWIM"/>
    <property type="match status" value="1"/>
</dbReference>
<gene>
    <name evidence="4" type="ORF">F8377_03375</name>
</gene>
<evidence type="ECO:0000256" key="2">
    <source>
        <dbReference type="SAM" id="MobiDB-lite"/>
    </source>
</evidence>
<evidence type="ECO:0000313" key="5">
    <source>
        <dbReference type="Proteomes" id="UP000436181"/>
    </source>
</evidence>
<feature type="domain" description="SWIM-type" evidence="3">
    <location>
        <begin position="124"/>
        <end position="153"/>
    </location>
</feature>
<reference evidence="4 5" key="1">
    <citation type="submission" date="2019-10" db="EMBL/GenBank/DDBJ databases">
        <title>Corynebacterium sp novel species isolated from the respiratory tract of Marmot.</title>
        <authorList>
            <person name="Zhang G."/>
        </authorList>
    </citation>
    <scope>NUCLEOTIDE SEQUENCE [LARGE SCALE GENOMIC DNA]</scope>
    <source>
        <strain evidence="4 5">336</strain>
    </source>
</reference>
<accession>A0ABQ6VFW8</accession>
<protein>
    <recommendedName>
        <fullName evidence="3">SWIM-type domain-containing protein</fullName>
    </recommendedName>
</protein>
<dbReference type="PANTHER" id="PTHR38133">
    <property type="entry name" value="SLR1429 PROTEIN"/>
    <property type="match status" value="1"/>
</dbReference>
<keyword evidence="1" id="KW-0479">Metal-binding</keyword>
<keyword evidence="1" id="KW-0863">Zinc-finger</keyword>
<feature type="compositionally biased region" description="Basic and acidic residues" evidence="2">
    <location>
        <begin position="1"/>
        <end position="18"/>
    </location>
</feature>
<dbReference type="InterPro" id="IPR007527">
    <property type="entry name" value="Znf_SWIM"/>
</dbReference>
<dbReference type="RefSeq" id="WP_151843972.1">
    <property type="nucleotide sequence ID" value="NZ_WBZJ01000001.1"/>
</dbReference>
<name>A0ABQ6VFW8_9CORY</name>
<keyword evidence="1" id="KW-0862">Zinc</keyword>
<organism evidence="4 5">
    <name type="scientific">Corynebacterium zhongnanshanii</name>
    <dbReference type="NCBI Taxonomy" id="2768834"/>
    <lineage>
        <taxon>Bacteria</taxon>
        <taxon>Bacillati</taxon>
        <taxon>Actinomycetota</taxon>
        <taxon>Actinomycetes</taxon>
        <taxon>Mycobacteriales</taxon>
        <taxon>Corynebacteriaceae</taxon>
        <taxon>Corynebacterium</taxon>
    </lineage>
</organism>
<dbReference type="PANTHER" id="PTHR38133:SF1">
    <property type="entry name" value="SLR1429 PROTEIN"/>
    <property type="match status" value="1"/>
</dbReference>